<sequence>MYQLKREDVMLNAPECVESIHSRRMDQNPQNVVPLSRDPKVWFPFTPSQQGLLLRDGGSSATITDLDYVILKRMQQTRDDVRRSSNLHPTPPQPIIIGIGQSAGNFPQMMVDIEVILSSSGFSNADKNTIRRIAGERNPEEAIEEYLKKAEPDINREGAQENPICLTDEMECDGTDGDVVMNNSANDSDDIRYANDNDRDLFGHVEMNRHRFMLGHLDDKEGKSNQPVDSLPGVIVSEGSHDFDMEDGSVPSAQKTVGAQGMSTKNEDALKLNESQRRMDRPTLWTPEQKTNIIPHGSRDGDYQRRSRSELPNVWRAVSSASHRHECRHERLLTASRNRESSPANPRHFDDRNTRKALRVSRYEDLGL</sequence>
<gene>
    <name evidence="2" type="ORF">P167DRAFT_548266</name>
</gene>
<protein>
    <submittedName>
        <fullName evidence="2">Uncharacterized protein</fullName>
    </submittedName>
</protein>
<keyword evidence="3" id="KW-1185">Reference proteome</keyword>
<proteinExistence type="predicted"/>
<name>A0A3N4KFC7_9PEZI</name>
<evidence type="ECO:0000313" key="3">
    <source>
        <dbReference type="Proteomes" id="UP000277580"/>
    </source>
</evidence>
<feature type="region of interest" description="Disordered" evidence="1">
    <location>
        <begin position="219"/>
        <end position="307"/>
    </location>
</feature>
<evidence type="ECO:0000256" key="1">
    <source>
        <dbReference type="SAM" id="MobiDB-lite"/>
    </source>
</evidence>
<dbReference type="InParanoid" id="A0A3N4KFC7"/>
<feature type="region of interest" description="Disordered" evidence="1">
    <location>
        <begin position="320"/>
        <end position="355"/>
    </location>
</feature>
<accession>A0A3N4KFC7</accession>
<feature type="compositionally biased region" description="Basic and acidic residues" evidence="1">
    <location>
        <begin position="323"/>
        <end position="340"/>
    </location>
</feature>
<evidence type="ECO:0000313" key="2">
    <source>
        <dbReference type="EMBL" id="RPB09190.1"/>
    </source>
</evidence>
<feature type="compositionally biased region" description="Basic and acidic residues" evidence="1">
    <location>
        <begin position="265"/>
        <end position="281"/>
    </location>
</feature>
<reference evidence="2 3" key="1">
    <citation type="journal article" date="2018" name="Nat. Ecol. Evol.">
        <title>Pezizomycetes genomes reveal the molecular basis of ectomycorrhizal truffle lifestyle.</title>
        <authorList>
            <person name="Murat C."/>
            <person name="Payen T."/>
            <person name="Noel B."/>
            <person name="Kuo A."/>
            <person name="Morin E."/>
            <person name="Chen J."/>
            <person name="Kohler A."/>
            <person name="Krizsan K."/>
            <person name="Balestrini R."/>
            <person name="Da Silva C."/>
            <person name="Montanini B."/>
            <person name="Hainaut M."/>
            <person name="Levati E."/>
            <person name="Barry K.W."/>
            <person name="Belfiori B."/>
            <person name="Cichocki N."/>
            <person name="Clum A."/>
            <person name="Dockter R.B."/>
            <person name="Fauchery L."/>
            <person name="Guy J."/>
            <person name="Iotti M."/>
            <person name="Le Tacon F."/>
            <person name="Lindquist E.A."/>
            <person name="Lipzen A."/>
            <person name="Malagnac F."/>
            <person name="Mello A."/>
            <person name="Molinier V."/>
            <person name="Miyauchi S."/>
            <person name="Poulain J."/>
            <person name="Riccioni C."/>
            <person name="Rubini A."/>
            <person name="Sitrit Y."/>
            <person name="Splivallo R."/>
            <person name="Traeger S."/>
            <person name="Wang M."/>
            <person name="Zifcakova L."/>
            <person name="Wipf D."/>
            <person name="Zambonelli A."/>
            <person name="Paolocci F."/>
            <person name="Nowrousian M."/>
            <person name="Ottonello S."/>
            <person name="Baldrian P."/>
            <person name="Spatafora J.W."/>
            <person name="Henrissat B."/>
            <person name="Nagy L.G."/>
            <person name="Aury J.M."/>
            <person name="Wincker P."/>
            <person name="Grigoriev I.V."/>
            <person name="Bonfante P."/>
            <person name="Martin F.M."/>
        </authorList>
    </citation>
    <scope>NUCLEOTIDE SEQUENCE [LARGE SCALE GENOMIC DNA]</scope>
    <source>
        <strain evidence="2 3">CCBAS932</strain>
    </source>
</reference>
<organism evidence="2 3">
    <name type="scientific">Morchella conica CCBAS932</name>
    <dbReference type="NCBI Taxonomy" id="1392247"/>
    <lineage>
        <taxon>Eukaryota</taxon>
        <taxon>Fungi</taxon>
        <taxon>Dikarya</taxon>
        <taxon>Ascomycota</taxon>
        <taxon>Pezizomycotina</taxon>
        <taxon>Pezizomycetes</taxon>
        <taxon>Pezizales</taxon>
        <taxon>Morchellaceae</taxon>
        <taxon>Morchella</taxon>
    </lineage>
</organism>
<dbReference type="OrthoDB" id="10265966at2759"/>
<dbReference type="AlphaFoldDB" id="A0A3N4KFC7"/>
<dbReference type="EMBL" id="ML119154">
    <property type="protein sequence ID" value="RPB09190.1"/>
    <property type="molecule type" value="Genomic_DNA"/>
</dbReference>
<feature type="compositionally biased region" description="Polar residues" evidence="1">
    <location>
        <begin position="251"/>
        <end position="264"/>
    </location>
</feature>
<feature type="compositionally biased region" description="Basic and acidic residues" evidence="1">
    <location>
        <begin position="297"/>
        <end position="307"/>
    </location>
</feature>
<dbReference type="Proteomes" id="UP000277580">
    <property type="component" value="Unassembled WGS sequence"/>
</dbReference>